<feature type="chain" id="PRO_5015114310" evidence="1">
    <location>
        <begin position="18"/>
        <end position="93"/>
    </location>
</feature>
<reference evidence="2" key="1">
    <citation type="submission" date="2018-02" db="EMBL/GenBank/DDBJ databases">
        <title>Rhizophora mucronata_Transcriptome.</title>
        <authorList>
            <person name="Meera S.P."/>
            <person name="Sreeshan A."/>
            <person name="Augustine A."/>
        </authorList>
    </citation>
    <scope>NUCLEOTIDE SEQUENCE</scope>
    <source>
        <tissue evidence="2">Leaf</tissue>
    </source>
</reference>
<protein>
    <submittedName>
        <fullName evidence="2">Transcription factor EMB1444-like isoform X1</fullName>
    </submittedName>
</protein>
<organism evidence="2">
    <name type="scientific">Rhizophora mucronata</name>
    <name type="common">Asiatic mangrove</name>
    <dbReference type="NCBI Taxonomy" id="61149"/>
    <lineage>
        <taxon>Eukaryota</taxon>
        <taxon>Viridiplantae</taxon>
        <taxon>Streptophyta</taxon>
        <taxon>Embryophyta</taxon>
        <taxon>Tracheophyta</taxon>
        <taxon>Spermatophyta</taxon>
        <taxon>Magnoliopsida</taxon>
        <taxon>eudicotyledons</taxon>
        <taxon>Gunneridae</taxon>
        <taxon>Pentapetalae</taxon>
        <taxon>rosids</taxon>
        <taxon>fabids</taxon>
        <taxon>Malpighiales</taxon>
        <taxon>Rhizophoraceae</taxon>
        <taxon>Rhizophora</taxon>
    </lineage>
</organism>
<evidence type="ECO:0000256" key="1">
    <source>
        <dbReference type="SAM" id="SignalP"/>
    </source>
</evidence>
<dbReference type="AlphaFoldDB" id="A0A2P2KUI7"/>
<accession>A0A2P2KUI7</accession>
<sequence>MIFFFLILVMYLLHVSSFMIKIQGSEHLCIKSCLKRFSFFCAEAASEARRYRVYENPWSPASAADISVVVHCCISGLISSFQTKGHYITSTIK</sequence>
<keyword evidence="1" id="KW-0732">Signal</keyword>
<dbReference type="EMBL" id="GGEC01028908">
    <property type="protein sequence ID" value="MBX09392.1"/>
    <property type="molecule type" value="Transcribed_RNA"/>
</dbReference>
<feature type="signal peptide" evidence="1">
    <location>
        <begin position="1"/>
        <end position="17"/>
    </location>
</feature>
<proteinExistence type="predicted"/>
<evidence type="ECO:0000313" key="2">
    <source>
        <dbReference type="EMBL" id="MBX09392.1"/>
    </source>
</evidence>
<name>A0A2P2KUI7_RHIMU</name>